<dbReference type="InterPro" id="IPR039207">
    <property type="entry name" value="MMTAG2-like"/>
</dbReference>
<dbReference type="PANTHER" id="PTHR14580:SF0">
    <property type="entry name" value="MULTIPLE MYELOMA TUMOR-ASSOCIATED PROTEIN 2"/>
    <property type="match status" value="1"/>
</dbReference>
<dbReference type="PANTHER" id="PTHR14580">
    <property type="entry name" value="MULTIPLE MYELOMA TUMOR-ASSOCIATED PROTEIN 2 FAMILY MEMBER"/>
    <property type="match status" value="1"/>
</dbReference>
<dbReference type="AlphaFoldDB" id="A0A086TBE6"/>
<feature type="compositionally biased region" description="Basic and acidic residues" evidence="1">
    <location>
        <begin position="69"/>
        <end position="85"/>
    </location>
</feature>
<dbReference type="EMBL" id="JPKY01000017">
    <property type="protein sequence ID" value="KFH46678.1"/>
    <property type="molecule type" value="Genomic_DNA"/>
</dbReference>
<evidence type="ECO:0000313" key="3">
    <source>
        <dbReference type="EMBL" id="KFH46678.1"/>
    </source>
</evidence>
<feature type="region of interest" description="Disordered" evidence="1">
    <location>
        <begin position="54"/>
        <end position="262"/>
    </location>
</feature>
<reference evidence="4" key="1">
    <citation type="journal article" date="2014" name="Genome Announc.">
        <title>Genome sequence and annotation of Acremonium chrysogenum, producer of the beta-lactam antibiotic cephalosporin C.</title>
        <authorList>
            <person name="Terfehr D."/>
            <person name="Dahlmann T.A."/>
            <person name="Specht T."/>
            <person name="Zadra I."/>
            <person name="Kuernsteiner H."/>
            <person name="Kueck U."/>
        </authorList>
    </citation>
    <scope>NUCLEOTIDE SEQUENCE [LARGE SCALE GENOMIC DNA]</scope>
    <source>
        <strain evidence="4">ATCC 11550 / CBS 779.69 / DSM 880 / IAM 14645 / JCM 23072 / IMI 49137</strain>
    </source>
</reference>
<organism evidence="3 4">
    <name type="scientific">Hapsidospora chrysogenum (strain ATCC 11550 / CBS 779.69 / DSM 880 / IAM 14645 / JCM 23072 / IMI 49137)</name>
    <name type="common">Acremonium chrysogenum</name>
    <dbReference type="NCBI Taxonomy" id="857340"/>
    <lineage>
        <taxon>Eukaryota</taxon>
        <taxon>Fungi</taxon>
        <taxon>Dikarya</taxon>
        <taxon>Ascomycota</taxon>
        <taxon>Pezizomycotina</taxon>
        <taxon>Sordariomycetes</taxon>
        <taxon>Hypocreomycetidae</taxon>
        <taxon>Hypocreales</taxon>
        <taxon>Bionectriaceae</taxon>
        <taxon>Hapsidospora</taxon>
    </lineage>
</organism>
<feature type="compositionally biased region" description="Basic residues" evidence="1">
    <location>
        <begin position="242"/>
        <end position="254"/>
    </location>
</feature>
<feature type="compositionally biased region" description="Basic residues" evidence="1">
    <location>
        <begin position="168"/>
        <end position="179"/>
    </location>
</feature>
<evidence type="ECO:0000256" key="1">
    <source>
        <dbReference type="SAM" id="MobiDB-lite"/>
    </source>
</evidence>
<dbReference type="InterPro" id="IPR019315">
    <property type="entry name" value="MMTA2_N"/>
</dbReference>
<dbReference type="Pfam" id="PF10159">
    <property type="entry name" value="MMtag"/>
    <property type="match status" value="1"/>
</dbReference>
<dbReference type="Proteomes" id="UP000029964">
    <property type="component" value="Unassembled WGS sequence"/>
</dbReference>
<evidence type="ECO:0000259" key="2">
    <source>
        <dbReference type="Pfam" id="PF10159"/>
    </source>
</evidence>
<sequence>MDLLSTVRKSGSRGGVNFSWDEVANSSHRENYLGHSLKAPVGRWAKGRDLNWYANAGGASGGPTDETEAERLERERKEELRRVKEAEEDAMAKAMGLPPPRRDTSGANAVEVGAQRGKVGPESGRPPAALGEEGEKRGHSRRHGDGEKRERRRQRSRSRSRSRDRERHRGRREHGRHRDRSRDRGGREARRSRRERSRSRDHEGRDRRRDHDDRARRRDYEGRERHREHEGRERRRGDGSRERRRSRSRDRHGRSFSPRRQD</sequence>
<dbReference type="STRING" id="857340.A0A086TBE6"/>
<feature type="compositionally biased region" description="Basic and acidic residues" evidence="1">
    <location>
        <begin position="198"/>
        <end position="241"/>
    </location>
</feature>
<feature type="compositionally biased region" description="Basic residues" evidence="1">
    <location>
        <begin position="150"/>
        <end position="160"/>
    </location>
</feature>
<feature type="compositionally biased region" description="Basic and acidic residues" evidence="1">
    <location>
        <begin position="133"/>
        <end position="149"/>
    </location>
</feature>
<dbReference type="HOGENOM" id="CLU_061193_3_3_1"/>
<comment type="caution">
    <text evidence="3">The sequence shown here is derived from an EMBL/GenBank/DDBJ whole genome shotgun (WGS) entry which is preliminary data.</text>
</comment>
<evidence type="ECO:0000313" key="4">
    <source>
        <dbReference type="Proteomes" id="UP000029964"/>
    </source>
</evidence>
<accession>A0A086TBE6</accession>
<protein>
    <submittedName>
        <fullName evidence="3">Multiple myeloma tumor-associated protein-like protein</fullName>
    </submittedName>
</protein>
<dbReference type="OrthoDB" id="5390672at2759"/>
<proteinExistence type="predicted"/>
<feature type="domain" description="Multiple myeloma tumor-associated protein 2-like N-terminal" evidence="2">
    <location>
        <begin position="11"/>
        <end position="96"/>
    </location>
</feature>
<gene>
    <name evidence="3" type="ORF">ACRE_025520</name>
</gene>
<name>A0A086TBE6_HAPC1</name>
<feature type="compositionally biased region" description="Basic and acidic residues" evidence="1">
    <location>
        <begin position="180"/>
        <end position="189"/>
    </location>
</feature>
<keyword evidence="4" id="KW-1185">Reference proteome</keyword>